<keyword evidence="1" id="KW-0732">Signal</keyword>
<comment type="caution">
    <text evidence="3">The sequence shown here is derived from an EMBL/GenBank/DDBJ whole genome shotgun (WGS) entry which is preliminary data.</text>
</comment>
<evidence type="ECO:0000313" key="3">
    <source>
        <dbReference type="EMBL" id="MCK7594418.1"/>
    </source>
</evidence>
<evidence type="ECO:0000313" key="4">
    <source>
        <dbReference type="Proteomes" id="UP001431449"/>
    </source>
</evidence>
<proteinExistence type="predicted"/>
<dbReference type="Pfam" id="PF14339">
    <property type="entry name" value="DUF4394"/>
    <property type="match status" value="1"/>
</dbReference>
<sequence length="304" mass="30856">MRPLCMPRLLLAAAACLPLAAMADPVAYGVGFRDLYRVDLATGTHTRVGPVGFNDIEGLAFVGLNELYGAVDFTRDSGGTATDFLIRINVSTGQGTLVGPLSGLAGAGPDGQLDYGLAATCDGRLWLSSETTQELWEVSRLNGGVRRVGSTGASLSGLAGRESTLYGVSVGDGASLFRINPETGETVRVGALGVGGPIENVGLDFDANGVLWATLDPRDSARPTRVVRINLDTGAATLVSNINLDVGIKGLAIATPPACTTGGGGGGASFTNAPTEVPGPGPLLLGLLAALTGLLGVRGLARRD</sequence>
<dbReference type="SUPFAM" id="SSF63825">
    <property type="entry name" value="YWTD domain"/>
    <property type="match status" value="1"/>
</dbReference>
<protein>
    <submittedName>
        <fullName evidence="3">DUF4394 domain-containing protein</fullName>
    </submittedName>
</protein>
<name>A0ABT0GJ16_9GAMM</name>
<dbReference type="Proteomes" id="UP001431449">
    <property type="component" value="Unassembled WGS sequence"/>
</dbReference>
<accession>A0ABT0GJ16</accession>
<evidence type="ECO:0000256" key="1">
    <source>
        <dbReference type="SAM" id="SignalP"/>
    </source>
</evidence>
<organism evidence="3 4">
    <name type="scientific">Pseudomarimonas salicorniae</name>
    <dbReference type="NCBI Taxonomy" id="2933270"/>
    <lineage>
        <taxon>Bacteria</taxon>
        <taxon>Pseudomonadati</taxon>
        <taxon>Pseudomonadota</taxon>
        <taxon>Gammaproteobacteria</taxon>
        <taxon>Lysobacterales</taxon>
        <taxon>Lysobacteraceae</taxon>
        <taxon>Pseudomarimonas</taxon>
    </lineage>
</organism>
<gene>
    <name evidence="3" type="ORF">M0G41_12140</name>
</gene>
<reference evidence="3" key="1">
    <citation type="submission" date="2022-04" db="EMBL/GenBank/DDBJ databases">
        <title>Lysobacter sp. CAU 1642 isolated from sea sand.</title>
        <authorList>
            <person name="Kim W."/>
        </authorList>
    </citation>
    <scope>NUCLEOTIDE SEQUENCE</scope>
    <source>
        <strain evidence="3">CAU 1642</strain>
    </source>
</reference>
<dbReference type="EMBL" id="JALNMH010000009">
    <property type="protein sequence ID" value="MCK7594418.1"/>
    <property type="molecule type" value="Genomic_DNA"/>
</dbReference>
<dbReference type="InterPro" id="IPR025507">
    <property type="entry name" value="DUF4394"/>
</dbReference>
<feature type="domain" description="DUF4394" evidence="2">
    <location>
        <begin position="162"/>
        <end position="252"/>
    </location>
</feature>
<dbReference type="RefSeq" id="WP_248209584.1">
    <property type="nucleotide sequence ID" value="NZ_JALNMH010000009.1"/>
</dbReference>
<feature type="chain" id="PRO_5046154121" evidence="1">
    <location>
        <begin position="24"/>
        <end position="304"/>
    </location>
</feature>
<evidence type="ECO:0000259" key="2">
    <source>
        <dbReference type="Pfam" id="PF14339"/>
    </source>
</evidence>
<keyword evidence="4" id="KW-1185">Reference proteome</keyword>
<feature type="signal peptide" evidence="1">
    <location>
        <begin position="1"/>
        <end position="23"/>
    </location>
</feature>